<sequence>MAFIVTVATSFPSHECGLDRFSTYQMTKYRNWLYFNAYVSQNATSFLQGDTSSISGGILATSQASALIWGISDGRGLDFSTDAAVCLGDHTLSRRFNMNITPPRQAWFRFKS</sequence>
<keyword evidence="2" id="KW-1185">Reference proteome</keyword>
<comment type="caution">
    <text evidence="1">The sequence shown here is derived from an EMBL/GenBank/DDBJ whole genome shotgun (WGS) entry which is preliminary data.</text>
</comment>
<proteinExistence type="predicted"/>
<evidence type="ECO:0000313" key="1">
    <source>
        <dbReference type="EMBL" id="KAJ8343561.1"/>
    </source>
</evidence>
<gene>
    <name evidence="1" type="ORF">SKAU_G00308900</name>
</gene>
<evidence type="ECO:0000313" key="2">
    <source>
        <dbReference type="Proteomes" id="UP001152622"/>
    </source>
</evidence>
<dbReference type="Proteomes" id="UP001152622">
    <property type="component" value="Chromosome 13"/>
</dbReference>
<name>A0A9Q1ER72_SYNKA</name>
<dbReference type="AlphaFoldDB" id="A0A9Q1ER72"/>
<organism evidence="1 2">
    <name type="scientific">Synaphobranchus kaupii</name>
    <name type="common">Kaup's arrowtooth eel</name>
    <dbReference type="NCBI Taxonomy" id="118154"/>
    <lineage>
        <taxon>Eukaryota</taxon>
        <taxon>Metazoa</taxon>
        <taxon>Chordata</taxon>
        <taxon>Craniata</taxon>
        <taxon>Vertebrata</taxon>
        <taxon>Euteleostomi</taxon>
        <taxon>Actinopterygii</taxon>
        <taxon>Neopterygii</taxon>
        <taxon>Teleostei</taxon>
        <taxon>Anguilliformes</taxon>
        <taxon>Synaphobranchidae</taxon>
        <taxon>Synaphobranchus</taxon>
    </lineage>
</organism>
<accession>A0A9Q1ER72</accession>
<protein>
    <submittedName>
        <fullName evidence="1">Uncharacterized protein</fullName>
    </submittedName>
</protein>
<dbReference type="EMBL" id="JAINUF010000013">
    <property type="protein sequence ID" value="KAJ8343561.1"/>
    <property type="molecule type" value="Genomic_DNA"/>
</dbReference>
<reference evidence="1" key="1">
    <citation type="journal article" date="2023" name="Science">
        <title>Genome structures resolve the early diversification of teleost fishes.</title>
        <authorList>
            <person name="Parey E."/>
            <person name="Louis A."/>
            <person name="Montfort J."/>
            <person name="Bouchez O."/>
            <person name="Roques C."/>
            <person name="Iampietro C."/>
            <person name="Lluch J."/>
            <person name="Castinel A."/>
            <person name="Donnadieu C."/>
            <person name="Desvignes T."/>
            <person name="Floi Bucao C."/>
            <person name="Jouanno E."/>
            <person name="Wen M."/>
            <person name="Mejri S."/>
            <person name="Dirks R."/>
            <person name="Jansen H."/>
            <person name="Henkel C."/>
            <person name="Chen W.J."/>
            <person name="Zahm M."/>
            <person name="Cabau C."/>
            <person name="Klopp C."/>
            <person name="Thompson A.W."/>
            <person name="Robinson-Rechavi M."/>
            <person name="Braasch I."/>
            <person name="Lecointre G."/>
            <person name="Bobe J."/>
            <person name="Postlethwait J.H."/>
            <person name="Berthelot C."/>
            <person name="Roest Crollius H."/>
            <person name="Guiguen Y."/>
        </authorList>
    </citation>
    <scope>NUCLEOTIDE SEQUENCE</scope>
    <source>
        <strain evidence="1">WJC10195</strain>
    </source>
</reference>